<evidence type="ECO:0000256" key="7">
    <source>
        <dbReference type="ARBA" id="ARBA00022777"/>
    </source>
</evidence>
<dbReference type="PANTHER" id="PTHR24345:SF91">
    <property type="entry name" value="SERINE_THREONINE-PROTEIN KINASE PLK4"/>
    <property type="match status" value="1"/>
</dbReference>
<evidence type="ECO:0000256" key="2">
    <source>
        <dbReference type="ARBA" id="ARBA00022679"/>
    </source>
</evidence>
<keyword evidence="4" id="KW-0540">Nuclease</keyword>
<feature type="compositionally biased region" description="Basic and acidic residues" evidence="11">
    <location>
        <begin position="388"/>
        <end position="397"/>
    </location>
</feature>
<keyword evidence="6" id="KW-0255">Endonuclease</keyword>
<evidence type="ECO:0000256" key="4">
    <source>
        <dbReference type="ARBA" id="ARBA00022722"/>
    </source>
</evidence>
<evidence type="ECO:0000259" key="12">
    <source>
        <dbReference type="PROSITE" id="PS50011"/>
    </source>
</evidence>
<dbReference type="InterPro" id="IPR000719">
    <property type="entry name" value="Prot_kinase_dom"/>
</dbReference>
<keyword evidence="5" id="KW-0547">Nucleotide-binding</keyword>
<comment type="caution">
    <text evidence="13">The sequence shown here is derived from an EMBL/GenBank/DDBJ whole genome shotgun (WGS) entry which is preliminary data.</text>
</comment>
<keyword evidence="1" id="KW-0723">Serine/threonine-protein kinase</keyword>
<reference evidence="13" key="2">
    <citation type="journal article" date="2023" name="Microbiol Resour">
        <title>Decontamination and Annotation of the Draft Genome Sequence of the Oomycete Lagenidium giganteum ARSEF 373.</title>
        <authorList>
            <person name="Morgan W.R."/>
            <person name="Tartar A."/>
        </authorList>
    </citation>
    <scope>NUCLEOTIDE SEQUENCE</scope>
    <source>
        <strain evidence="13">ARSEF 373</strain>
    </source>
</reference>
<keyword evidence="2" id="KW-0808">Transferase</keyword>
<dbReference type="InterPro" id="IPR043128">
    <property type="entry name" value="Rev_trsase/Diguanyl_cyclase"/>
</dbReference>
<evidence type="ECO:0000313" key="14">
    <source>
        <dbReference type="Proteomes" id="UP001146120"/>
    </source>
</evidence>
<evidence type="ECO:0000256" key="10">
    <source>
        <dbReference type="ARBA" id="ARBA00022918"/>
    </source>
</evidence>
<organism evidence="13 14">
    <name type="scientific">Lagenidium giganteum</name>
    <dbReference type="NCBI Taxonomy" id="4803"/>
    <lineage>
        <taxon>Eukaryota</taxon>
        <taxon>Sar</taxon>
        <taxon>Stramenopiles</taxon>
        <taxon>Oomycota</taxon>
        <taxon>Peronosporomycetes</taxon>
        <taxon>Pythiales</taxon>
        <taxon>Pythiaceae</taxon>
    </lineage>
</organism>
<dbReference type="InterPro" id="IPR043502">
    <property type="entry name" value="DNA/RNA_pol_sf"/>
</dbReference>
<dbReference type="GO" id="GO:0004674">
    <property type="term" value="F:protein serine/threonine kinase activity"/>
    <property type="evidence" value="ECO:0007669"/>
    <property type="project" value="UniProtKB-KW"/>
</dbReference>
<dbReference type="PROSITE" id="PS50011">
    <property type="entry name" value="PROTEIN_KINASE_DOM"/>
    <property type="match status" value="1"/>
</dbReference>
<evidence type="ECO:0000256" key="9">
    <source>
        <dbReference type="ARBA" id="ARBA00022840"/>
    </source>
</evidence>
<dbReference type="GO" id="GO:0016787">
    <property type="term" value="F:hydrolase activity"/>
    <property type="evidence" value="ECO:0007669"/>
    <property type="project" value="UniProtKB-KW"/>
</dbReference>
<name>A0AAV2YGU0_9STRA</name>
<dbReference type="GO" id="GO:0004519">
    <property type="term" value="F:endonuclease activity"/>
    <property type="evidence" value="ECO:0007669"/>
    <property type="project" value="UniProtKB-KW"/>
</dbReference>
<reference evidence="13" key="1">
    <citation type="submission" date="2022-11" db="EMBL/GenBank/DDBJ databases">
        <authorList>
            <person name="Morgan W.R."/>
            <person name="Tartar A."/>
        </authorList>
    </citation>
    <scope>NUCLEOTIDE SEQUENCE</scope>
    <source>
        <strain evidence="13">ARSEF 373</strain>
    </source>
</reference>
<dbReference type="Pfam" id="PF17917">
    <property type="entry name" value="RT_RNaseH"/>
    <property type="match status" value="1"/>
</dbReference>
<accession>A0AAV2YGU0</accession>
<evidence type="ECO:0000256" key="11">
    <source>
        <dbReference type="SAM" id="MobiDB-lite"/>
    </source>
</evidence>
<keyword evidence="9" id="KW-0067">ATP-binding</keyword>
<dbReference type="GO" id="GO:0005524">
    <property type="term" value="F:ATP binding"/>
    <property type="evidence" value="ECO:0007669"/>
    <property type="project" value="UniProtKB-KW"/>
</dbReference>
<dbReference type="InterPro" id="IPR011009">
    <property type="entry name" value="Kinase-like_dom_sf"/>
</dbReference>
<feature type="region of interest" description="Disordered" evidence="11">
    <location>
        <begin position="334"/>
        <end position="397"/>
    </location>
</feature>
<dbReference type="Gene3D" id="3.10.10.10">
    <property type="entry name" value="HIV Type 1 Reverse Transcriptase, subunit A, domain 1"/>
    <property type="match status" value="1"/>
</dbReference>
<dbReference type="Gene3D" id="1.10.510.10">
    <property type="entry name" value="Transferase(Phosphotransferase) domain 1"/>
    <property type="match status" value="1"/>
</dbReference>
<evidence type="ECO:0000256" key="5">
    <source>
        <dbReference type="ARBA" id="ARBA00022741"/>
    </source>
</evidence>
<dbReference type="GO" id="GO:0005634">
    <property type="term" value="C:nucleus"/>
    <property type="evidence" value="ECO:0007669"/>
    <property type="project" value="TreeGrafter"/>
</dbReference>
<dbReference type="Gene3D" id="3.30.70.270">
    <property type="match status" value="1"/>
</dbReference>
<keyword evidence="3" id="KW-0548">Nucleotidyltransferase</keyword>
<protein>
    <recommendedName>
        <fullName evidence="12">Protein kinase domain-containing protein</fullName>
    </recommendedName>
</protein>
<sequence>MTSGRYCRIINRGVFADVFEMDTLDGSSLDTTSALRRRVAVKSVNLQLLRKAQGVLKSTGREADDPWREFHIATALTKVEDDHDAQYVVRYEHADLADDGNTLWLVMEYCTGGDLLGIMASRGQPHLEESYALQLFGQIARGVRFLHQRGIAHRDVSLENVVVHEGVCKLTDFGLATDNTGQCANRAGKDYYMAPEIVAGQTPYDGKRADLWSLGILLFVMLTGSPPFTKAAKGEKAFDAFCALGLEKFLEHWSVRSRLSRSATDVLMKLLMVDPRKRPVINDVVMDLDAAPELREIAEVNIPVAWQRKYKEIGQNYETLDELVGYFRQLVESNVSNRQPPHQRKALKEEPRNGSGQPKGNTPNGPPSKKKKKPAPPVVQTPQVAYPRHGECRAKNKSEESNFIDLEVTETCYLNINQPTPKPLTTLTTELLVALPMPSGKQRMWHTKGGKFTTIDTVRIAFKSPDLTTNRLLEFDFYVPPPSHPSSGYSVILGRDLLLALQMKFNFGGAYANKVSPTVHQTESRLVDILAAKYEKVDVACQNTSTLTINKRSCNYSSTTRISAKEREQTSKICSFILLWGKFRYTRLPKGNCTAPDEFQRRMQMFLGDLGYLRVYLDGVLVVTCTTFEDPSATCPRCLIASDPVASSRKLTGAQRKYTIMELELLSIVEVLREYRNILLGHRITVHADHKNLSLLTSSPTGYIKSSNNVAADALSRLPSFEDSISNAETCGFRRRVSTVNRGSAS</sequence>
<dbReference type="AlphaFoldDB" id="A0AAV2YGU0"/>
<keyword evidence="8" id="KW-0378">Hydrolase</keyword>
<dbReference type="SUPFAM" id="SSF56112">
    <property type="entry name" value="Protein kinase-like (PK-like)"/>
    <property type="match status" value="1"/>
</dbReference>
<dbReference type="GO" id="GO:0003964">
    <property type="term" value="F:RNA-directed DNA polymerase activity"/>
    <property type="evidence" value="ECO:0007669"/>
    <property type="project" value="UniProtKB-KW"/>
</dbReference>
<proteinExistence type="predicted"/>
<dbReference type="EMBL" id="DAKRPA010000333">
    <property type="protein sequence ID" value="DAZ93235.1"/>
    <property type="molecule type" value="Genomic_DNA"/>
</dbReference>
<evidence type="ECO:0000256" key="3">
    <source>
        <dbReference type="ARBA" id="ARBA00022695"/>
    </source>
</evidence>
<evidence type="ECO:0000256" key="1">
    <source>
        <dbReference type="ARBA" id="ARBA00022527"/>
    </source>
</evidence>
<dbReference type="Proteomes" id="UP001146120">
    <property type="component" value="Unassembled WGS sequence"/>
</dbReference>
<feature type="domain" description="Protein kinase" evidence="12">
    <location>
        <begin position="4"/>
        <end position="294"/>
    </location>
</feature>
<gene>
    <name evidence="13" type="ORF">N0F65_003051</name>
</gene>
<keyword evidence="7" id="KW-0418">Kinase</keyword>
<keyword evidence="14" id="KW-1185">Reference proteome</keyword>
<evidence type="ECO:0000313" key="13">
    <source>
        <dbReference type="EMBL" id="DAZ93235.1"/>
    </source>
</evidence>
<dbReference type="InterPro" id="IPR041373">
    <property type="entry name" value="RT_RNaseH"/>
</dbReference>
<dbReference type="PANTHER" id="PTHR24345">
    <property type="entry name" value="SERINE/THREONINE-PROTEIN KINASE PLK"/>
    <property type="match status" value="1"/>
</dbReference>
<dbReference type="Pfam" id="PF00069">
    <property type="entry name" value="Pkinase"/>
    <property type="match status" value="1"/>
</dbReference>
<evidence type="ECO:0000256" key="6">
    <source>
        <dbReference type="ARBA" id="ARBA00022759"/>
    </source>
</evidence>
<keyword evidence="10" id="KW-0695">RNA-directed DNA polymerase</keyword>
<dbReference type="SUPFAM" id="SSF56672">
    <property type="entry name" value="DNA/RNA polymerases"/>
    <property type="match status" value="1"/>
</dbReference>
<evidence type="ECO:0000256" key="8">
    <source>
        <dbReference type="ARBA" id="ARBA00022801"/>
    </source>
</evidence>